<dbReference type="Pfam" id="PF19300">
    <property type="entry name" value="BPD_transp_1_N"/>
    <property type="match status" value="1"/>
</dbReference>
<protein>
    <recommendedName>
        <fullName evidence="8">ABC transmembrane type-1 domain-containing protein</fullName>
    </recommendedName>
</protein>
<dbReference type="AlphaFoldDB" id="X1F497"/>
<dbReference type="EMBL" id="BARU01002106">
    <property type="protein sequence ID" value="GAH24204.1"/>
    <property type="molecule type" value="Genomic_DNA"/>
</dbReference>
<dbReference type="PANTHER" id="PTHR43163:SF6">
    <property type="entry name" value="DIPEPTIDE TRANSPORT SYSTEM PERMEASE PROTEIN DPPB-RELATED"/>
    <property type="match status" value="1"/>
</dbReference>
<organism evidence="9">
    <name type="scientific">marine sediment metagenome</name>
    <dbReference type="NCBI Taxonomy" id="412755"/>
    <lineage>
        <taxon>unclassified sequences</taxon>
        <taxon>metagenomes</taxon>
        <taxon>ecological metagenomes</taxon>
    </lineage>
</organism>
<dbReference type="SUPFAM" id="SSF161098">
    <property type="entry name" value="MetI-like"/>
    <property type="match status" value="1"/>
</dbReference>
<keyword evidence="6 7" id="KW-0472">Membrane</keyword>
<dbReference type="PANTHER" id="PTHR43163">
    <property type="entry name" value="DIPEPTIDE TRANSPORT SYSTEM PERMEASE PROTEIN DPPB-RELATED"/>
    <property type="match status" value="1"/>
</dbReference>
<feature type="domain" description="ABC transmembrane type-1" evidence="8">
    <location>
        <begin position="99"/>
        <end position="186"/>
    </location>
</feature>
<feature type="transmembrane region" description="Helical" evidence="7">
    <location>
        <begin position="9"/>
        <end position="30"/>
    </location>
</feature>
<evidence type="ECO:0000256" key="5">
    <source>
        <dbReference type="ARBA" id="ARBA00022989"/>
    </source>
</evidence>
<dbReference type="InterPro" id="IPR000515">
    <property type="entry name" value="MetI-like"/>
</dbReference>
<dbReference type="GO" id="GO:0005886">
    <property type="term" value="C:plasma membrane"/>
    <property type="evidence" value="ECO:0007669"/>
    <property type="project" value="UniProtKB-SubCell"/>
</dbReference>
<dbReference type="InterPro" id="IPR035906">
    <property type="entry name" value="MetI-like_sf"/>
</dbReference>
<evidence type="ECO:0000256" key="7">
    <source>
        <dbReference type="SAM" id="Phobius"/>
    </source>
</evidence>
<evidence type="ECO:0000259" key="8">
    <source>
        <dbReference type="PROSITE" id="PS50928"/>
    </source>
</evidence>
<keyword evidence="5 7" id="KW-1133">Transmembrane helix</keyword>
<evidence type="ECO:0000256" key="6">
    <source>
        <dbReference type="ARBA" id="ARBA00023136"/>
    </source>
</evidence>
<dbReference type="GO" id="GO:0055085">
    <property type="term" value="P:transmembrane transport"/>
    <property type="evidence" value="ECO:0007669"/>
    <property type="project" value="InterPro"/>
</dbReference>
<evidence type="ECO:0000256" key="2">
    <source>
        <dbReference type="ARBA" id="ARBA00022448"/>
    </source>
</evidence>
<sequence length="186" mass="20478">MLKYILKRLLLVFVVVLGVTVVTFSAMHLAPGDPAEMIAVARYGEDLTQEEIEWVRATEGLDAPVYIQYLGWLEHVLRLDLGKSLITYEDVLGEILTRIPATLVLAISSLILSLLIALPAGIISAIRKNTIVDNACMTGALLGVSMPNFWLGLLLIWLFALSLGLLPSFGYGGIFQRMLQQYCSLI</sequence>
<dbReference type="Gene3D" id="1.10.3720.10">
    <property type="entry name" value="MetI-like"/>
    <property type="match status" value="1"/>
</dbReference>
<keyword evidence="3" id="KW-1003">Cell membrane</keyword>
<accession>X1F497</accession>
<keyword evidence="2" id="KW-0813">Transport</keyword>
<dbReference type="PROSITE" id="PS50928">
    <property type="entry name" value="ABC_TM1"/>
    <property type="match status" value="1"/>
</dbReference>
<gene>
    <name evidence="9" type="ORF">S03H2_05125</name>
</gene>
<feature type="transmembrane region" description="Helical" evidence="7">
    <location>
        <begin position="103"/>
        <end position="126"/>
    </location>
</feature>
<proteinExistence type="predicted"/>
<comment type="subcellular location">
    <subcellularLocation>
        <location evidence="1">Cell membrane</location>
        <topology evidence="1">Multi-pass membrane protein</topology>
    </subcellularLocation>
</comment>
<feature type="transmembrane region" description="Helical" evidence="7">
    <location>
        <begin position="138"/>
        <end position="160"/>
    </location>
</feature>
<reference evidence="9" key="1">
    <citation type="journal article" date="2014" name="Front. Microbiol.">
        <title>High frequency of phylogenetically diverse reductive dehalogenase-homologous genes in deep subseafloor sedimentary metagenomes.</title>
        <authorList>
            <person name="Kawai M."/>
            <person name="Futagami T."/>
            <person name="Toyoda A."/>
            <person name="Takaki Y."/>
            <person name="Nishi S."/>
            <person name="Hori S."/>
            <person name="Arai W."/>
            <person name="Tsubouchi T."/>
            <person name="Morono Y."/>
            <person name="Uchiyama I."/>
            <person name="Ito T."/>
            <person name="Fujiyama A."/>
            <person name="Inagaki F."/>
            <person name="Takami H."/>
        </authorList>
    </citation>
    <scope>NUCLEOTIDE SEQUENCE</scope>
    <source>
        <strain evidence="9">Expedition CK06-06</strain>
    </source>
</reference>
<evidence type="ECO:0000256" key="3">
    <source>
        <dbReference type="ARBA" id="ARBA00022475"/>
    </source>
</evidence>
<evidence type="ECO:0000256" key="4">
    <source>
        <dbReference type="ARBA" id="ARBA00022692"/>
    </source>
</evidence>
<evidence type="ECO:0000256" key="1">
    <source>
        <dbReference type="ARBA" id="ARBA00004651"/>
    </source>
</evidence>
<keyword evidence="4 7" id="KW-0812">Transmembrane</keyword>
<dbReference type="InterPro" id="IPR045621">
    <property type="entry name" value="BPD_transp_1_N"/>
</dbReference>
<evidence type="ECO:0000313" key="9">
    <source>
        <dbReference type="EMBL" id="GAH24204.1"/>
    </source>
</evidence>
<comment type="caution">
    <text evidence="9">The sequence shown here is derived from an EMBL/GenBank/DDBJ whole genome shotgun (WGS) entry which is preliminary data.</text>
</comment>
<name>X1F497_9ZZZZ</name>